<reference evidence="2 3" key="1">
    <citation type="journal article" date="2014" name="BMC Genomics">
        <title>Genome sequencing of four Aureobasidium pullulans varieties: biotechnological potential, stress tolerance, and description of new species.</title>
        <authorList>
            <person name="Gostin Ar C."/>
            <person name="Ohm R.A."/>
            <person name="Kogej T."/>
            <person name="Sonjak S."/>
            <person name="Turk M."/>
            <person name="Zajc J."/>
            <person name="Zalar P."/>
            <person name="Grube M."/>
            <person name="Sun H."/>
            <person name="Han J."/>
            <person name="Sharma A."/>
            <person name="Chiniquy J."/>
            <person name="Ngan C.Y."/>
            <person name="Lipzen A."/>
            <person name="Barry K."/>
            <person name="Grigoriev I.V."/>
            <person name="Gunde-Cimerman N."/>
        </authorList>
    </citation>
    <scope>NUCLEOTIDE SEQUENCE [LARGE SCALE GENOMIC DNA]</scope>
    <source>
        <strain evidence="2 3">CBS 147.97</strain>
    </source>
</reference>
<protein>
    <submittedName>
        <fullName evidence="2">Uncharacterized protein</fullName>
    </submittedName>
</protein>
<dbReference type="STRING" id="1043004.A0A074X5I7"/>
<dbReference type="AlphaFoldDB" id="A0A074X5I7"/>
<dbReference type="HOGENOM" id="CLU_839326_0_0_1"/>
<dbReference type="SMART" id="SM00384">
    <property type="entry name" value="AT_hook"/>
    <property type="match status" value="5"/>
</dbReference>
<dbReference type="EMBL" id="KL584719">
    <property type="protein sequence ID" value="KEQ69856.1"/>
    <property type="molecule type" value="Genomic_DNA"/>
</dbReference>
<organism evidence="2 3">
    <name type="scientific">Aureobasidium namibiae CBS 147.97</name>
    <dbReference type="NCBI Taxonomy" id="1043004"/>
    <lineage>
        <taxon>Eukaryota</taxon>
        <taxon>Fungi</taxon>
        <taxon>Dikarya</taxon>
        <taxon>Ascomycota</taxon>
        <taxon>Pezizomycotina</taxon>
        <taxon>Dothideomycetes</taxon>
        <taxon>Dothideomycetidae</taxon>
        <taxon>Dothideales</taxon>
        <taxon>Saccotheciaceae</taxon>
        <taxon>Aureobasidium</taxon>
    </lineage>
</organism>
<dbReference type="PRINTS" id="PR00929">
    <property type="entry name" value="ATHOOK"/>
</dbReference>
<gene>
    <name evidence="2" type="ORF">M436DRAFT_66715</name>
</gene>
<name>A0A074X5I7_9PEZI</name>
<feature type="region of interest" description="Disordered" evidence="1">
    <location>
        <begin position="68"/>
        <end position="227"/>
    </location>
</feature>
<dbReference type="GeneID" id="25414095"/>
<sequence>MGYDKASSKVDVVVRYVDQKYYQATIADKSSGEDICVEPQKSKTVEAALEGLLAHTCSHLGNPPNLIGAGATQKDSPLLKRGRGRPKSVLPSAISSAVKPKAKRAAPAASTMVADVTPGAKRGVGRPKKQDAAAPASISRPRGRQRKSPTAPVSTGRPVGRPRKNPVATALATEVTEDGTTALIKRGRGRPKKSDSTPVAATAPKRDASALEDDEDEEPAVRKSRKITTDDDFQELIGAYDLGDIEEAGQAAPYTPQVWFPTYVSRIARVVYQCIADGADGGLTEDEIMEDTGLAYSDISAGISQLSEKGGIEPAIEDSARWVVIDEWEDEDE</sequence>
<dbReference type="RefSeq" id="XP_013424118.1">
    <property type="nucleotide sequence ID" value="XM_013568664.1"/>
</dbReference>
<evidence type="ECO:0000313" key="2">
    <source>
        <dbReference type="EMBL" id="KEQ69856.1"/>
    </source>
</evidence>
<evidence type="ECO:0000313" key="3">
    <source>
        <dbReference type="Proteomes" id="UP000027730"/>
    </source>
</evidence>
<dbReference type="GO" id="GO:0003677">
    <property type="term" value="F:DNA binding"/>
    <property type="evidence" value="ECO:0007669"/>
    <property type="project" value="InterPro"/>
</dbReference>
<dbReference type="InterPro" id="IPR017956">
    <property type="entry name" value="AT_hook_DNA-bd_motif"/>
</dbReference>
<accession>A0A074X5I7</accession>
<dbReference type="Proteomes" id="UP000027730">
    <property type="component" value="Unassembled WGS sequence"/>
</dbReference>
<proteinExistence type="predicted"/>
<evidence type="ECO:0000256" key="1">
    <source>
        <dbReference type="SAM" id="MobiDB-lite"/>
    </source>
</evidence>
<dbReference type="Pfam" id="PF02178">
    <property type="entry name" value="AT_hook"/>
    <property type="match status" value="4"/>
</dbReference>
<feature type="compositionally biased region" description="Low complexity" evidence="1">
    <location>
        <begin position="95"/>
        <end position="110"/>
    </location>
</feature>
<dbReference type="OrthoDB" id="3892913at2759"/>
<keyword evidence="3" id="KW-1185">Reference proteome</keyword>